<feature type="compositionally biased region" description="Acidic residues" evidence="1">
    <location>
        <begin position="73"/>
        <end position="83"/>
    </location>
</feature>
<feature type="non-terminal residue" evidence="4">
    <location>
        <position position="1486"/>
    </location>
</feature>
<organism evidence="4 5">
    <name type="scientific">Owenia fusiformis</name>
    <name type="common">Polychaete worm</name>
    <dbReference type="NCBI Taxonomy" id="6347"/>
    <lineage>
        <taxon>Eukaryota</taxon>
        <taxon>Metazoa</taxon>
        <taxon>Spiralia</taxon>
        <taxon>Lophotrochozoa</taxon>
        <taxon>Annelida</taxon>
        <taxon>Polychaeta</taxon>
        <taxon>Sedentaria</taxon>
        <taxon>Canalipalpata</taxon>
        <taxon>Sabellida</taxon>
        <taxon>Oweniida</taxon>
        <taxon>Oweniidae</taxon>
        <taxon>Owenia</taxon>
    </lineage>
</organism>
<dbReference type="Pfam" id="PF20692">
    <property type="entry name" value="cpSF2-GREB1"/>
    <property type="match status" value="2"/>
</dbReference>
<keyword evidence="5" id="KW-1185">Reference proteome</keyword>
<gene>
    <name evidence="4" type="ORF">OFUS_LOCUS24139</name>
</gene>
<dbReference type="PANTHER" id="PTHR15720:SF14">
    <property type="entry name" value="GREB1-LIKE PROTEIN"/>
    <property type="match status" value="1"/>
</dbReference>
<dbReference type="InterPro" id="IPR048657">
    <property type="entry name" value="GREB1-like_cpSF2"/>
</dbReference>
<dbReference type="PANTHER" id="PTHR15720">
    <property type="entry name" value="GREB1-RELATED"/>
    <property type="match status" value="1"/>
</dbReference>
<reference evidence="4" key="1">
    <citation type="submission" date="2022-03" db="EMBL/GenBank/DDBJ databases">
        <authorList>
            <person name="Martin C."/>
        </authorList>
    </citation>
    <scope>NUCLEOTIDE SEQUENCE</scope>
</reference>
<dbReference type="EMBL" id="CAIIXF020000011">
    <property type="protein sequence ID" value="CAH1800220.1"/>
    <property type="molecule type" value="Genomic_DNA"/>
</dbReference>
<feature type="compositionally biased region" description="Acidic residues" evidence="1">
    <location>
        <begin position="1030"/>
        <end position="1044"/>
    </location>
</feature>
<sequence length="1486" mass="171816">MILAFTQFFNVDVEIYSPGSKHTMEASDNKDKRTVIRLGYIPRIHFMSLVNCKAMPDNQQKKATLGNQKMEGDDSDEEKEENESDKSDQQTETNFCDFNDSLNPEPVDIYPMPKEMLNIHPKETQVRNSYFPIQEFLAQDIINRISLILSPEYKLERNIDSENTSLCPSIIPTSLDGFEGFDFRIYTARSVMLRDQTIARLCQREMACFPEELYNNPIELYKEGEKKVKAYDLCFEKDFNEFKKQAEQNPKMLHLVIADEAHWGSDASTEEVNRANDKFVNSWENDKHGNVFVLQVTATPFNLLSTNTRLPSEKYCTNTIDDNKLILVQEKSKRLMHGKNDVTQNVGPKNDLHHVRWSESLKHRLEQGIVVTLQIPQKRIRGSFDQVWLEVRNKKLCKSQNLKPSELTIQGKNGIVTVRHEGNMLAAISHNSGTHLEFIDEKDSNGKCTEFNILLECGEDVFQLSARTETKHKNFLKYSTEEECMILDRKPIETYRELGGLKFVQDIHYMMVIGICKASQLGTLNTKSKRYRSLTLYYNSIRNKEKDKQLIRYDENFSDLSKKSEILKNNENSDLSKKSEILKNNENSDLSKKSEILENNENLDSLLASEYAFFILINEGLQSLMLHISSYEGDSIPKTKFESWIKEFHKLRDERTKAFAKKQAKHENNLKSIKGALEDRSKKSTHKDEYIKLMRNVIYGPEFEKVPEMLERDQLKAAFDVCLKESETLKIVTDLIQDQSALKKGLKGKMKIIRATSVENGNEIYKILCLARQEAGGTDKNYMFEIIRDYGKFKICDINNEQKDDTSALYRIRQVLQTNDCQHLDENSREMCQCKQLEYESKSLRCKNCNHRHKSVRQYCDLENLPCILILVDKGRMGDTFPSSFNVMDLRLHFQDKDPPYFNTIVQGLGRLCRYTEEMPLNKLPYVLIGKKLYENFENSLDTSAVYYGYVEQKPSKVDARLKANNKPGGKSADVGNIKKHYNRILLSAEPQIGKTGTYLKVISLISNEIIRRKVKPEIALEECSVGNEELSDDSTDNESDDETSQGLKQDKAEFWRYPLHSMFEHGKLKTELNSQSKYFPIYGTYKHGKVPTTKFPTKYMTKKAIKQSEKKGKESNGENQYRPMTRDHTCPTCMIVGMNSHEIEITIQGQNTSISFPNSKHYIHQMSVKNILKEKSQETSRDSHTGNELGSWIFTPTSGRARTGSVNLCKTMRLTNGTPCEFIHVLVVKPEEYEEYCLNWRTTHAILKLPKNMEDADVHEGGVGYSRRFIQLFAEEFHLDTIFMIDDNFAAFKEVREQVTEQSEFVERNINGSLETKNVPLYRVLTHLENIGSENQFAVKNTYITISSYTGPLSKYGIVGMLKMRKGSLRVTKPFKQAHVYSLVLVNIKALKANGVKYKPWPVFEDLTMNNDADIAGLNVVKFSRFFLVKRNLKSWLSEMCTYRLEDFKPDNNLQMAQGWEDRFFRWLRCNTRPNNIIQMKTKGE</sequence>
<feature type="compositionally biased region" description="Basic and acidic residues" evidence="1">
    <location>
        <begin position="1107"/>
        <end position="1117"/>
    </location>
</feature>
<proteinExistence type="predicted"/>
<evidence type="ECO:0000259" key="3">
    <source>
        <dbReference type="Pfam" id="PF20692"/>
    </source>
</evidence>
<dbReference type="InterPro" id="IPR028422">
    <property type="entry name" value="GREB1"/>
</dbReference>
<feature type="domain" description="GREB1-like circularly permuted SF2 helicase" evidence="3">
    <location>
        <begin position="949"/>
        <end position="1014"/>
    </location>
</feature>
<dbReference type="Pfam" id="PF20691">
    <property type="entry name" value="TAGT"/>
    <property type="match status" value="1"/>
</dbReference>
<name>A0A8S4Q3B7_OWEFU</name>
<evidence type="ECO:0000313" key="4">
    <source>
        <dbReference type="EMBL" id="CAH1800220.1"/>
    </source>
</evidence>
<evidence type="ECO:0000256" key="1">
    <source>
        <dbReference type="SAM" id="MobiDB-lite"/>
    </source>
</evidence>
<feature type="region of interest" description="Disordered" evidence="1">
    <location>
        <begin position="62"/>
        <end position="98"/>
    </location>
</feature>
<feature type="domain" description="TET-Associated Glycosyltransferase" evidence="2">
    <location>
        <begin position="1194"/>
        <end position="1433"/>
    </location>
</feature>
<dbReference type="OrthoDB" id="6158363at2759"/>
<feature type="region of interest" description="Disordered" evidence="1">
    <location>
        <begin position="1026"/>
        <end position="1050"/>
    </location>
</feature>
<feature type="region of interest" description="Disordered" evidence="1">
    <location>
        <begin position="1105"/>
        <end position="1126"/>
    </location>
</feature>
<accession>A0A8S4Q3B7</accession>
<evidence type="ECO:0000313" key="5">
    <source>
        <dbReference type="Proteomes" id="UP000749559"/>
    </source>
</evidence>
<dbReference type="InterPro" id="IPR049100">
    <property type="entry name" value="TAGT"/>
</dbReference>
<protein>
    <submittedName>
        <fullName evidence="4">Uncharacterized protein</fullName>
    </submittedName>
</protein>
<evidence type="ECO:0000259" key="2">
    <source>
        <dbReference type="Pfam" id="PF20691"/>
    </source>
</evidence>
<comment type="caution">
    <text evidence="4">The sequence shown here is derived from an EMBL/GenBank/DDBJ whole genome shotgun (WGS) entry which is preliminary data.</text>
</comment>
<feature type="domain" description="GREB1-like circularly permuted SF2 helicase" evidence="3">
    <location>
        <begin position="174"/>
        <end position="917"/>
    </location>
</feature>
<dbReference type="Proteomes" id="UP000749559">
    <property type="component" value="Unassembled WGS sequence"/>
</dbReference>